<dbReference type="OrthoDB" id="5994at2759"/>
<evidence type="ECO:0000313" key="5">
    <source>
        <dbReference type="EnsemblFungi" id="PTTG_00551-t43_1-p1"/>
    </source>
</evidence>
<dbReference type="GO" id="GO:0005762">
    <property type="term" value="C:mitochondrial large ribosomal subunit"/>
    <property type="evidence" value="ECO:0007669"/>
    <property type="project" value="TreeGrafter"/>
</dbReference>
<feature type="compositionally biased region" description="Low complexity" evidence="3">
    <location>
        <begin position="32"/>
        <end position="45"/>
    </location>
</feature>
<reference evidence="4" key="1">
    <citation type="submission" date="2009-11" db="EMBL/GenBank/DDBJ databases">
        <authorList>
            <consortium name="The Broad Institute Genome Sequencing Platform"/>
            <person name="Ward D."/>
            <person name="Feldgarden M."/>
            <person name="Earl A."/>
            <person name="Young S.K."/>
            <person name="Zeng Q."/>
            <person name="Koehrsen M."/>
            <person name="Alvarado L."/>
            <person name="Berlin A."/>
            <person name="Bochicchio J."/>
            <person name="Borenstein D."/>
            <person name="Chapman S.B."/>
            <person name="Chen Z."/>
            <person name="Engels R."/>
            <person name="Freedman E."/>
            <person name="Gellesch M."/>
            <person name="Goldberg J."/>
            <person name="Griggs A."/>
            <person name="Gujja S."/>
            <person name="Heilman E."/>
            <person name="Heiman D."/>
            <person name="Hepburn T."/>
            <person name="Howarth C."/>
            <person name="Jen D."/>
            <person name="Larson L."/>
            <person name="Lewis B."/>
            <person name="Mehta T."/>
            <person name="Park D."/>
            <person name="Pearson M."/>
            <person name="Roberts A."/>
            <person name="Saif S."/>
            <person name="Shea T."/>
            <person name="Shenoy N."/>
            <person name="Sisk P."/>
            <person name="Stolte C."/>
            <person name="Sykes S."/>
            <person name="Thomson T."/>
            <person name="Walk T."/>
            <person name="White J."/>
            <person name="Yandava C."/>
            <person name="Izard J."/>
            <person name="Baranova O.V."/>
            <person name="Blanton J.M."/>
            <person name="Tanner A.C."/>
            <person name="Dewhirst F.E."/>
            <person name="Haas B."/>
            <person name="Nusbaum C."/>
            <person name="Birren B."/>
        </authorList>
    </citation>
    <scope>NUCLEOTIDE SEQUENCE [LARGE SCALE GENOMIC DNA]</scope>
    <source>
        <strain evidence="4">1-1 BBBD Race 1</strain>
    </source>
</reference>
<evidence type="ECO:0000313" key="4">
    <source>
        <dbReference type="EMBL" id="OAV99642.1"/>
    </source>
</evidence>
<dbReference type="EMBL" id="ADAS02000002">
    <property type="protein sequence ID" value="OAV99642.1"/>
    <property type="molecule type" value="Genomic_DNA"/>
</dbReference>
<reference evidence="4" key="2">
    <citation type="submission" date="2016-05" db="EMBL/GenBank/DDBJ databases">
        <title>Comparative analysis highlights variable genome content of wheat rusts and divergence of the mating loci.</title>
        <authorList>
            <person name="Cuomo C.A."/>
            <person name="Bakkeren G."/>
            <person name="Szabo L."/>
            <person name="Khalil H."/>
            <person name="Joly D."/>
            <person name="Goldberg J."/>
            <person name="Young S."/>
            <person name="Zeng Q."/>
            <person name="Fellers J."/>
        </authorList>
    </citation>
    <scope>NUCLEOTIDE SEQUENCE [LARGE SCALE GENOMIC DNA]</scope>
    <source>
        <strain evidence="4">1-1 BBBD Race 1</strain>
    </source>
</reference>
<organism evidence="4">
    <name type="scientific">Puccinia triticina (isolate 1-1 / race 1 (BBBD))</name>
    <name type="common">Brown leaf rust fungus</name>
    <dbReference type="NCBI Taxonomy" id="630390"/>
    <lineage>
        <taxon>Eukaryota</taxon>
        <taxon>Fungi</taxon>
        <taxon>Dikarya</taxon>
        <taxon>Basidiomycota</taxon>
        <taxon>Pucciniomycotina</taxon>
        <taxon>Pucciniomycetes</taxon>
        <taxon>Pucciniales</taxon>
        <taxon>Pucciniaceae</taxon>
        <taxon>Puccinia</taxon>
    </lineage>
</organism>
<evidence type="ECO:0000256" key="3">
    <source>
        <dbReference type="SAM" id="MobiDB-lite"/>
    </source>
</evidence>
<dbReference type="GO" id="GO:0003735">
    <property type="term" value="F:structural constituent of ribosome"/>
    <property type="evidence" value="ECO:0007669"/>
    <property type="project" value="TreeGrafter"/>
</dbReference>
<protein>
    <recommendedName>
        <fullName evidence="2">Large ribosomal subunit protein bL21m</fullName>
    </recommendedName>
</protein>
<sequence length="268" mass="29398">MAGLSRLFGAVSSLISTTKECPIARKSTILRASQSPGASSSPASSIRTNSTLVTRPTLQPALKQASRGTRGLPKIPSSKALGMLNSEENHYLVTFLVGKKYKLMVDDQVTLPHIKDLKVGDLIRLTRITEVGSRNFTIRAAGNGTVGHAKRETLSPAASKTLNSKAKKLGMDPSELSRESRTVCFKPEIPHYLDENLVHASAIVVEHTRGKMSTVIKKKRRKGYRKTIKNKPYYTRIRLCEIKIPTIQTEAIHPETLCISADASLQNP</sequence>
<name>A0A0C4EII4_PUCT1</name>
<dbReference type="Proteomes" id="UP000005240">
    <property type="component" value="Unassembled WGS sequence"/>
</dbReference>
<evidence type="ECO:0000256" key="1">
    <source>
        <dbReference type="ARBA" id="ARBA00008563"/>
    </source>
</evidence>
<dbReference type="Pfam" id="PF00829">
    <property type="entry name" value="Ribosomal_L21p"/>
    <property type="match status" value="1"/>
</dbReference>
<gene>
    <name evidence="4" type="ORF">PTTG_00551</name>
</gene>
<dbReference type="OMA" id="QPAHYIT"/>
<dbReference type="InterPro" id="IPR028909">
    <property type="entry name" value="bL21-like"/>
</dbReference>
<reference evidence="5" key="4">
    <citation type="submission" date="2025-05" db="UniProtKB">
        <authorList>
            <consortium name="EnsemblFungi"/>
        </authorList>
    </citation>
    <scope>IDENTIFICATION</scope>
    <source>
        <strain evidence="5">isolate 1-1 / race 1 (BBBD)</strain>
    </source>
</reference>
<dbReference type="EnsemblFungi" id="PTTG_00551-t43_1">
    <property type="protein sequence ID" value="PTTG_00551-t43_1-p1"/>
    <property type="gene ID" value="PTTG_00551"/>
</dbReference>
<evidence type="ECO:0000313" key="6">
    <source>
        <dbReference type="Proteomes" id="UP000005240"/>
    </source>
</evidence>
<dbReference type="SUPFAM" id="SSF141091">
    <property type="entry name" value="L21p-like"/>
    <property type="match status" value="1"/>
</dbReference>
<dbReference type="PANTHER" id="PTHR21349:SF0">
    <property type="entry name" value="LARGE RIBOSOMAL SUBUNIT PROTEIN BL21M"/>
    <property type="match status" value="1"/>
</dbReference>
<dbReference type="AlphaFoldDB" id="A0A0C4EII4"/>
<evidence type="ECO:0000256" key="2">
    <source>
        <dbReference type="ARBA" id="ARBA00044129"/>
    </source>
</evidence>
<keyword evidence="6" id="KW-1185">Reference proteome</keyword>
<reference evidence="5 6" key="3">
    <citation type="journal article" date="2017" name="G3 (Bethesda)">
        <title>Comparative analysis highlights variable genome content of wheat rusts and divergence of the mating loci.</title>
        <authorList>
            <person name="Cuomo C.A."/>
            <person name="Bakkeren G."/>
            <person name="Khalil H.B."/>
            <person name="Panwar V."/>
            <person name="Joly D."/>
            <person name="Linning R."/>
            <person name="Sakthikumar S."/>
            <person name="Song X."/>
            <person name="Adiconis X."/>
            <person name="Fan L."/>
            <person name="Goldberg J.M."/>
            <person name="Levin J.Z."/>
            <person name="Young S."/>
            <person name="Zeng Q."/>
            <person name="Anikster Y."/>
            <person name="Bruce M."/>
            <person name="Wang M."/>
            <person name="Yin C."/>
            <person name="McCallum B."/>
            <person name="Szabo L.J."/>
            <person name="Hulbert S."/>
            <person name="Chen X."/>
            <person name="Fellers J.P."/>
        </authorList>
    </citation>
    <scope>NUCLEOTIDE SEQUENCE</scope>
    <source>
        <strain evidence="6">Isolate 1-1 / race 1 (BBBD)</strain>
        <strain evidence="5">isolate 1-1 / race 1 (BBBD)</strain>
    </source>
</reference>
<dbReference type="STRING" id="630390.A0A0C4EII4"/>
<feature type="compositionally biased region" description="Polar residues" evidence="3">
    <location>
        <begin position="46"/>
        <end position="55"/>
    </location>
</feature>
<dbReference type="PANTHER" id="PTHR21349">
    <property type="entry name" value="50S RIBOSOMAL PROTEIN L21"/>
    <property type="match status" value="1"/>
</dbReference>
<feature type="region of interest" description="Disordered" evidence="3">
    <location>
        <begin position="31"/>
        <end position="55"/>
    </location>
</feature>
<accession>A0A0C4EII4</accession>
<dbReference type="VEuPathDB" id="FungiDB:PTTG_00551"/>
<comment type="similarity">
    <text evidence="1">Belongs to the bacterial ribosomal protein bL21 family.</text>
</comment>
<proteinExistence type="inferred from homology"/>
<dbReference type="InterPro" id="IPR036164">
    <property type="entry name" value="bL21-like_sf"/>
</dbReference>